<keyword evidence="2" id="KW-0805">Transcription regulation</keyword>
<dbReference type="InterPro" id="IPR058673">
    <property type="entry name" value="HHO5-like_N"/>
</dbReference>
<dbReference type="SUPFAM" id="SSF46689">
    <property type="entry name" value="Homeodomain-like"/>
    <property type="match status" value="1"/>
</dbReference>
<feature type="domain" description="HTH myb-type" evidence="7">
    <location>
        <begin position="179"/>
        <end position="239"/>
    </location>
</feature>
<dbReference type="Pfam" id="PF26575">
    <property type="entry name" value="HHO5_N"/>
    <property type="match status" value="1"/>
</dbReference>
<name>A0A9E7GM11_9LILI</name>
<evidence type="ECO:0000256" key="6">
    <source>
        <dbReference type="SAM" id="MobiDB-lite"/>
    </source>
</evidence>
<keyword evidence="9" id="KW-1185">Reference proteome</keyword>
<evidence type="ECO:0000256" key="2">
    <source>
        <dbReference type="ARBA" id="ARBA00023015"/>
    </source>
</evidence>
<evidence type="ECO:0000313" key="8">
    <source>
        <dbReference type="EMBL" id="URE13623.1"/>
    </source>
</evidence>
<dbReference type="NCBIfam" id="TIGR01557">
    <property type="entry name" value="myb_SHAQKYF"/>
    <property type="match status" value="1"/>
</dbReference>
<protein>
    <submittedName>
        <fullName evidence="8">MYB family transcription factor</fullName>
    </submittedName>
</protein>
<evidence type="ECO:0000259" key="7">
    <source>
        <dbReference type="PROSITE" id="PS51294"/>
    </source>
</evidence>
<feature type="region of interest" description="Disordered" evidence="6">
    <location>
        <begin position="276"/>
        <end position="342"/>
    </location>
</feature>
<dbReference type="InterPro" id="IPR044787">
    <property type="entry name" value="HHO5-like"/>
</dbReference>
<dbReference type="GO" id="GO:0003700">
    <property type="term" value="F:DNA-binding transcription factor activity"/>
    <property type="evidence" value="ECO:0007669"/>
    <property type="project" value="InterPro"/>
</dbReference>
<dbReference type="InterPro" id="IPR001005">
    <property type="entry name" value="SANT/Myb"/>
</dbReference>
<dbReference type="Pfam" id="PF00249">
    <property type="entry name" value="Myb_DNA-binding"/>
    <property type="match status" value="1"/>
</dbReference>
<feature type="compositionally biased region" description="Low complexity" evidence="6">
    <location>
        <begin position="143"/>
        <end position="152"/>
    </location>
</feature>
<dbReference type="FunFam" id="1.10.10.60:FF:000002">
    <property type="entry name" value="Myb family transcription factor"/>
    <property type="match status" value="1"/>
</dbReference>
<proteinExistence type="predicted"/>
<reference evidence="8" key="1">
    <citation type="submission" date="2022-05" db="EMBL/GenBank/DDBJ databases">
        <title>The Musa troglodytarum L. genome provides insights into the mechanism of non-climacteric behaviour and enrichment of carotenoids.</title>
        <authorList>
            <person name="Wang J."/>
        </authorList>
    </citation>
    <scope>NUCLEOTIDE SEQUENCE</scope>
    <source>
        <tissue evidence="8">Leaf</tissue>
    </source>
</reference>
<keyword evidence="5" id="KW-0539">Nucleus</keyword>
<dbReference type="Proteomes" id="UP001055439">
    <property type="component" value="Chromosome 6"/>
</dbReference>
<dbReference type="EMBL" id="CP097508">
    <property type="protein sequence ID" value="URE13623.1"/>
    <property type="molecule type" value="Genomic_DNA"/>
</dbReference>
<dbReference type="GO" id="GO:0003677">
    <property type="term" value="F:DNA binding"/>
    <property type="evidence" value="ECO:0007669"/>
    <property type="project" value="UniProtKB-KW"/>
</dbReference>
<feature type="region of interest" description="Disordered" evidence="6">
    <location>
        <begin position="140"/>
        <end position="182"/>
    </location>
</feature>
<evidence type="ECO:0000256" key="3">
    <source>
        <dbReference type="ARBA" id="ARBA00023125"/>
    </source>
</evidence>
<feature type="compositionally biased region" description="Low complexity" evidence="6">
    <location>
        <begin position="323"/>
        <end position="342"/>
    </location>
</feature>
<evidence type="ECO:0000256" key="1">
    <source>
        <dbReference type="ARBA" id="ARBA00004123"/>
    </source>
</evidence>
<accession>A0A9E7GM11</accession>
<keyword evidence="3" id="KW-0238">DNA-binding</keyword>
<dbReference type="PANTHER" id="PTHR31003">
    <property type="entry name" value="MYB FAMILY TRANSCRIPTION FACTOR"/>
    <property type="match status" value="1"/>
</dbReference>
<feature type="compositionally biased region" description="Basic and acidic residues" evidence="6">
    <location>
        <begin position="166"/>
        <end position="178"/>
    </location>
</feature>
<comment type="subcellular location">
    <subcellularLocation>
        <location evidence="1">Nucleus</location>
    </subcellularLocation>
</comment>
<dbReference type="InterPro" id="IPR017930">
    <property type="entry name" value="Myb_dom"/>
</dbReference>
<dbReference type="PROSITE" id="PS51294">
    <property type="entry name" value="HTH_MYB"/>
    <property type="match status" value="1"/>
</dbReference>
<gene>
    <name evidence="8" type="ORF">MUK42_23542</name>
</gene>
<evidence type="ECO:0000313" key="9">
    <source>
        <dbReference type="Proteomes" id="UP001055439"/>
    </source>
</evidence>
<keyword evidence="4" id="KW-0804">Transcription</keyword>
<feature type="compositionally biased region" description="Low complexity" evidence="6">
    <location>
        <begin position="284"/>
        <end position="303"/>
    </location>
</feature>
<dbReference type="Gene3D" id="1.10.10.60">
    <property type="entry name" value="Homeodomain-like"/>
    <property type="match status" value="1"/>
</dbReference>
<dbReference type="GO" id="GO:0005634">
    <property type="term" value="C:nucleus"/>
    <property type="evidence" value="ECO:0007669"/>
    <property type="project" value="UniProtKB-SubCell"/>
</dbReference>
<dbReference type="InterPro" id="IPR006447">
    <property type="entry name" value="Myb_dom_plants"/>
</dbReference>
<sequence length="342" mass="36979">MVDLSGRAQRCHDCIRALEEERRKIEAFQRELPLCLQLVTQAIECVREQMGDDERVNDAPVLEEFIPLKPSLASTSSEGSSEAKKAAMVGVLETKPDWLRSVQLWDQQPDTVLKVEPPKKPMAVSLKKTGGAFQPFEREKHVTTPPAATAAASNFPTSRGGGDGSRGGDMEKKEEQSPLHRKARRCWSPELHRLFLHALDRLGGSHVATPKQIRELMEVDGLTNDEVKSHLQKYRLHTRRPNPADQSSSRPQFVLVGGLVVPPAAPPGNGACAPPNGIYAPVASRPSGLRSQQRQRSGIRPSRSGGGCGGDVNSMGDDDDATDSASPTGSASSQTTTASPPF</sequence>
<organism evidence="8 9">
    <name type="scientific">Musa troglodytarum</name>
    <name type="common">fe'i banana</name>
    <dbReference type="NCBI Taxonomy" id="320322"/>
    <lineage>
        <taxon>Eukaryota</taxon>
        <taxon>Viridiplantae</taxon>
        <taxon>Streptophyta</taxon>
        <taxon>Embryophyta</taxon>
        <taxon>Tracheophyta</taxon>
        <taxon>Spermatophyta</taxon>
        <taxon>Magnoliopsida</taxon>
        <taxon>Liliopsida</taxon>
        <taxon>Zingiberales</taxon>
        <taxon>Musaceae</taxon>
        <taxon>Musa</taxon>
    </lineage>
</organism>
<dbReference type="PANTHER" id="PTHR31003:SF16">
    <property type="entry name" value="TRANSCRIPTION FACTOR HHO2"/>
    <property type="match status" value="1"/>
</dbReference>
<evidence type="ECO:0000256" key="5">
    <source>
        <dbReference type="ARBA" id="ARBA00023242"/>
    </source>
</evidence>
<dbReference type="InterPro" id="IPR009057">
    <property type="entry name" value="Homeodomain-like_sf"/>
</dbReference>
<evidence type="ECO:0000256" key="4">
    <source>
        <dbReference type="ARBA" id="ARBA00023163"/>
    </source>
</evidence>
<dbReference type="AlphaFoldDB" id="A0A9E7GM11"/>
<dbReference type="OrthoDB" id="1908613at2759"/>